<comment type="caution">
    <text evidence="3">The sequence shown here is derived from an EMBL/GenBank/DDBJ whole genome shotgun (WGS) entry which is preliminary data.</text>
</comment>
<dbReference type="RefSeq" id="WP_379793812.1">
    <property type="nucleotide sequence ID" value="NZ_JBHLUD010000001.1"/>
</dbReference>
<protein>
    <submittedName>
        <fullName evidence="3">P-loop NTPase fold protein</fullName>
    </submittedName>
</protein>
<keyword evidence="1" id="KW-0472">Membrane</keyword>
<dbReference type="Proteomes" id="UP001589810">
    <property type="component" value="Unassembled WGS sequence"/>
</dbReference>
<accession>A0ABV6MME4</accession>
<dbReference type="InterPro" id="IPR011646">
    <property type="entry name" value="KAP_P-loop"/>
</dbReference>
<feature type="domain" description="KAP NTPase" evidence="2">
    <location>
        <begin position="222"/>
        <end position="492"/>
    </location>
</feature>
<keyword evidence="4" id="KW-1185">Reference proteome</keyword>
<dbReference type="Pfam" id="PF07693">
    <property type="entry name" value="KAP_NTPase"/>
    <property type="match status" value="1"/>
</dbReference>
<dbReference type="InterPro" id="IPR027417">
    <property type="entry name" value="P-loop_NTPase"/>
</dbReference>
<keyword evidence="1" id="KW-0812">Transmembrane</keyword>
<evidence type="ECO:0000313" key="3">
    <source>
        <dbReference type="EMBL" id="MFC0541110.1"/>
    </source>
</evidence>
<feature type="transmembrane region" description="Helical" evidence="1">
    <location>
        <begin position="632"/>
        <end position="650"/>
    </location>
</feature>
<reference evidence="3 4" key="1">
    <citation type="submission" date="2024-09" db="EMBL/GenBank/DDBJ databases">
        <authorList>
            <person name="Sun Q."/>
            <person name="Mori K."/>
        </authorList>
    </citation>
    <scope>NUCLEOTIDE SEQUENCE [LARGE SCALE GENOMIC DNA]</scope>
    <source>
        <strain evidence="3 4">TBRC 1432</strain>
    </source>
</reference>
<evidence type="ECO:0000259" key="2">
    <source>
        <dbReference type="Pfam" id="PF07693"/>
    </source>
</evidence>
<organism evidence="3 4">
    <name type="scientific">Kutzneria chonburiensis</name>
    <dbReference type="NCBI Taxonomy" id="1483604"/>
    <lineage>
        <taxon>Bacteria</taxon>
        <taxon>Bacillati</taxon>
        <taxon>Actinomycetota</taxon>
        <taxon>Actinomycetes</taxon>
        <taxon>Pseudonocardiales</taxon>
        <taxon>Pseudonocardiaceae</taxon>
        <taxon>Kutzneria</taxon>
    </lineage>
</organism>
<feature type="transmembrane region" description="Helical" evidence="1">
    <location>
        <begin position="88"/>
        <end position="114"/>
    </location>
</feature>
<dbReference type="SUPFAM" id="SSF52540">
    <property type="entry name" value="P-loop containing nucleoside triphosphate hydrolases"/>
    <property type="match status" value="1"/>
</dbReference>
<proteinExistence type="predicted"/>
<gene>
    <name evidence="3" type="ORF">ACFFH7_06430</name>
</gene>
<feature type="transmembrane region" description="Helical" evidence="1">
    <location>
        <begin position="340"/>
        <end position="363"/>
    </location>
</feature>
<evidence type="ECO:0000256" key="1">
    <source>
        <dbReference type="SAM" id="Phobius"/>
    </source>
</evidence>
<name>A0ABV6MME4_9PSEU</name>
<feature type="transmembrane region" description="Helical" evidence="1">
    <location>
        <begin position="307"/>
        <end position="328"/>
    </location>
</feature>
<dbReference type="EMBL" id="JBHLUD010000001">
    <property type="protein sequence ID" value="MFC0541110.1"/>
    <property type="molecule type" value="Genomic_DNA"/>
</dbReference>
<keyword evidence="1" id="KW-1133">Transmembrane helix</keyword>
<sequence length="699" mass="77249">MPEEESRPTAAELEREFDAAMATDEFVRYREKETEIRVAFLASRPELSDSLYDALLEPAEPFALTMRWDLILDAQIPSLLALGISLPLIVPVPTVLGLLAVGLAGTAALFLGWFSGLPTWSVWTIGLVAIGLTVSMIWLSTTMVRDRRLITQMHRERTRIAEGRYAAQLTHAVREVLRRCVTDAYRSTGVLVFPMTAPTLVELSSGKISPSRTHADVVDFIRNHETSAIGIAGSRGAGKSTLMEAVRNAEDLVTHHVLLTAPVKYDAMDFTRRLFAQAAAEIIAASGHNVEAEHRVRRRRFRTQRGIRNALTVGLFAVLACAVFLWAVDNNSPLAWQWQLTLGLAASVLLILVVMAPVASALLHRTGPTPFALPSSVRLAVDALEDLAWNLEHGQKESGSIKLLTGLLTLGGEDSVTRKRRERSLPELVADFREMLTQFSRDRTDPSKERFVVFIDELEKMAKMEDLTEAVNGIKDLMHIPGVHFVVSVSVDALVQFEQRGMAARDAFDSTFDTVFRMRGLTLTESKDILEGRVANFPTVLTHGCHVWSGGLARDLLRTARRCVEIHRRDGNVATIMRTAVTEDLLALIDNALRKAGADGRYLCELRQAVLAVAVGEADPRRRMPKGNGNQVAYVVAVGLALLSCFHGWAPDDPRWERPPEWDDCMEALAEAMSLRAEPPVIRDRALRKAKALVSAAMP</sequence>
<feature type="transmembrane region" description="Helical" evidence="1">
    <location>
        <begin position="120"/>
        <end position="139"/>
    </location>
</feature>
<evidence type="ECO:0000313" key="4">
    <source>
        <dbReference type="Proteomes" id="UP001589810"/>
    </source>
</evidence>